<organism evidence="2 3">
    <name type="scientific">Lacinutrix iliipiscaria</name>
    <dbReference type="NCBI Taxonomy" id="1230532"/>
    <lineage>
        <taxon>Bacteria</taxon>
        <taxon>Pseudomonadati</taxon>
        <taxon>Bacteroidota</taxon>
        <taxon>Flavobacteriia</taxon>
        <taxon>Flavobacteriales</taxon>
        <taxon>Flavobacteriaceae</taxon>
        <taxon>Lacinutrix</taxon>
    </lineage>
</organism>
<dbReference type="PROSITE" id="PS51257">
    <property type="entry name" value="PROKAR_LIPOPROTEIN"/>
    <property type="match status" value="1"/>
</dbReference>
<reference evidence="3" key="1">
    <citation type="journal article" date="2019" name="Int. J. Syst. Evol. Microbiol.">
        <title>The Global Catalogue of Microorganisms (GCM) 10K type strain sequencing project: providing services to taxonomists for standard genome sequencing and annotation.</title>
        <authorList>
            <consortium name="The Broad Institute Genomics Platform"/>
            <consortium name="The Broad Institute Genome Sequencing Center for Infectious Disease"/>
            <person name="Wu L."/>
            <person name="Ma J."/>
        </authorList>
    </citation>
    <scope>NUCLEOTIDE SEQUENCE [LARGE SCALE GENOMIC DNA]</scope>
    <source>
        <strain evidence="3">KCTC 32141</strain>
    </source>
</reference>
<protein>
    <submittedName>
        <fullName evidence="2">Amidohydrolase family protein</fullName>
    </submittedName>
</protein>
<evidence type="ECO:0000259" key="1">
    <source>
        <dbReference type="Pfam" id="PF01979"/>
    </source>
</evidence>
<dbReference type="SUPFAM" id="SSF51556">
    <property type="entry name" value="Metallo-dependent hydrolases"/>
    <property type="match status" value="1"/>
</dbReference>
<gene>
    <name evidence="2" type="ORF">ACFS5M_06835</name>
</gene>
<feature type="domain" description="Amidohydrolase-related" evidence="1">
    <location>
        <begin position="74"/>
        <end position="441"/>
    </location>
</feature>
<keyword evidence="3" id="KW-1185">Reference proteome</keyword>
<dbReference type="Gene3D" id="3.30.110.90">
    <property type="entry name" value="Amidohydrolase"/>
    <property type="match status" value="1"/>
</dbReference>
<comment type="caution">
    <text evidence="2">The sequence shown here is derived from an EMBL/GenBank/DDBJ whole genome shotgun (WGS) entry which is preliminary data.</text>
</comment>
<dbReference type="Gene3D" id="2.30.40.10">
    <property type="entry name" value="Urease, subunit C, domain 1"/>
    <property type="match status" value="1"/>
</dbReference>
<dbReference type="InterPro" id="IPR006680">
    <property type="entry name" value="Amidohydro-rel"/>
</dbReference>
<dbReference type="Proteomes" id="UP001597533">
    <property type="component" value="Unassembled WGS sequence"/>
</dbReference>
<dbReference type="PANTHER" id="PTHR43135:SF3">
    <property type="entry name" value="ALPHA-D-RIBOSE 1-METHYLPHOSPHONATE 5-TRIPHOSPHATE DIPHOSPHATASE"/>
    <property type="match status" value="1"/>
</dbReference>
<dbReference type="InterPro" id="IPR032466">
    <property type="entry name" value="Metal_Hydrolase"/>
</dbReference>
<evidence type="ECO:0000313" key="2">
    <source>
        <dbReference type="EMBL" id="MFD2823379.1"/>
    </source>
</evidence>
<dbReference type="Pfam" id="PF01979">
    <property type="entry name" value="Amidohydro_1"/>
    <property type="match status" value="1"/>
</dbReference>
<evidence type="ECO:0000313" key="3">
    <source>
        <dbReference type="Proteomes" id="UP001597533"/>
    </source>
</evidence>
<proteinExistence type="predicted"/>
<dbReference type="InterPro" id="IPR011059">
    <property type="entry name" value="Metal-dep_hydrolase_composite"/>
</dbReference>
<dbReference type="RefSeq" id="WP_183487098.1">
    <property type="nucleotide sequence ID" value="NZ_JBHUOV010000001.1"/>
</dbReference>
<sequence length="449" mass="51435">MKYLLLIMFIFTLGCSESPNKKYDFVIANVNLIDGTGAALKSNANVYIKNGRITLINQAEVNKMETIIDGTKKYLIPGLFDCHTHTNNYKIDFPKFIHFGVTSIFVTGGSTCTNEYYKEMREIGSQDLIASPRVFHTSQHFIMEGSHPVRTYSSSNWREGKTVFYLKDTLQIESLVKEVSQYPIQGIKLTIEEGPMPPPLPRMPQEFINKVVKEAQKNNTKVFVHISDNVELSMALEAKINNIIHFTGVDLDFERDQEMVDLIYQSDISWVTTLMLDKSFIYPLHPEWVNETEIKDIYEPENYKNLTSQSEVEKAKELLFFFENDYKLKNPTLENIMAFQVEDIKTLYENGVNMVLGTDTGNTYIFHGHSLHEEMQLLEMGGMKPIDIIKMGTHNAAKMMDILDKLGTIEKGKIADMILLDKNPLESIKNTLSINTVFKNGIIQKRIEH</sequence>
<dbReference type="Gene3D" id="3.40.50.10910">
    <property type="entry name" value="Amidohydrolase"/>
    <property type="match status" value="1"/>
</dbReference>
<accession>A0ABW5WN83</accession>
<dbReference type="EMBL" id="JBHUOV010000001">
    <property type="protein sequence ID" value="MFD2823379.1"/>
    <property type="molecule type" value="Genomic_DNA"/>
</dbReference>
<dbReference type="PANTHER" id="PTHR43135">
    <property type="entry name" value="ALPHA-D-RIBOSE 1-METHYLPHOSPHONATE 5-TRIPHOSPHATE DIPHOSPHATASE"/>
    <property type="match status" value="1"/>
</dbReference>
<dbReference type="Gene3D" id="1.20.58.520">
    <property type="entry name" value="Amidohydrolase"/>
    <property type="match status" value="1"/>
</dbReference>
<dbReference type="SUPFAM" id="SSF51338">
    <property type="entry name" value="Composite domain of metallo-dependent hydrolases"/>
    <property type="match status" value="1"/>
</dbReference>
<dbReference type="InterPro" id="IPR051781">
    <property type="entry name" value="Metallo-dep_Hydrolase"/>
</dbReference>
<name>A0ABW5WN83_9FLAO</name>